<dbReference type="PANTHER" id="PTHR30625:SF15">
    <property type="entry name" value="BIOPOLYMER TRANSPORT PROTEIN EXBB"/>
    <property type="match status" value="1"/>
</dbReference>
<keyword evidence="5 8" id="KW-0653">Protein transport</keyword>
<evidence type="ECO:0000256" key="7">
    <source>
        <dbReference type="ARBA" id="ARBA00023136"/>
    </source>
</evidence>
<feature type="transmembrane region" description="Helical" evidence="9">
    <location>
        <begin position="13"/>
        <end position="38"/>
    </location>
</feature>
<evidence type="ECO:0000313" key="11">
    <source>
        <dbReference type="EMBL" id="QDG52727.1"/>
    </source>
</evidence>
<keyword evidence="6 9" id="KW-1133">Transmembrane helix</keyword>
<keyword evidence="2 8" id="KW-0813">Transport</keyword>
<organism evidence="11 12">
    <name type="scientific">Persicimonas caeni</name>
    <dbReference type="NCBI Taxonomy" id="2292766"/>
    <lineage>
        <taxon>Bacteria</taxon>
        <taxon>Deltaproteobacteria</taxon>
        <taxon>Bradymonadales</taxon>
        <taxon>Bradymonadaceae</taxon>
        <taxon>Persicimonas</taxon>
    </lineage>
</organism>
<accession>A0A4Y6PXK7</accession>
<dbReference type="InterPro" id="IPR002898">
    <property type="entry name" value="MotA_ExbB_proton_chnl"/>
</dbReference>
<evidence type="ECO:0000256" key="1">
    <source>
        <dbReference type="ARBA" id="ARBA00004651"/>
    </source>
</evidence>
<evidence type="ECO:0000256" key="6">
    <source>
        <dbReference type="ARBA" id="ARBA00022989"/>
    </source>
</evidence>
<keyword evidence="7 9" id="KW-0472">Membrane</keyword>
<dbReference type="PANTHER" id="PTHR30625">
    <property type="entry name" value="PROTEIN TOLQ"/>
    <property type="match status" value="1"/>
</dbReference>
<dbReference type="RefSeq" id="WP_141199192.1">
    <property type="nucleotide sequence ID" value="NZ_CP041186.1"/>
</dbReference>
<evidence type="ECO:0000256" key="5">
    <source>
        <dbReference type="ARBA" id="ARBA00022927"/>
    </source>
</evidence>
<comment type="subcellular location">
    <subcellularLocation>
        <location evidence="1">Cell membrane</location>
        <topology evidence="1">Multi-pass membrane protein</topology>
    </subcellularLocation>
    <subcellularLocation>
        <location evidence="8">Membrane</location>
        <topology evidence="8">Multi-pass membrane protein</topology>
    </subcellularLocation>
</comment>
<accession>A0A5B8YE68</accession>
<evidence type="ECO:0000256" key="4">
    <source>
        <dbReference type="ARBA" id="ARBA00022692"/>
    </source>
</evidence>
<keyword evidence="12" id="KW-1185">Reference proteome</keyword>
<comment type="similarity">
    <text evidence="8">Belongs to the exbB/tolQ family.</text>
</comment>
<evidence type="ECO:0000256" key="8">
    <source>
        <dbReference type="RuleBase" id="RU004057"/>
    </source>
</evidence>
<evidence type="ECO:0000256" key="2">
    <source>
        <dbReference type="ARBA" id="ARBA00022448"/>
    </source>
</evidence>
<proteinExistence type="inferred from homology"/>
<dbReference type="OrthoDB" id="9784084at2"/>
<feature type="transmembrane region" description="Helical" evidence="9">
    <location>
        <begin position="157"/>
        <end position="181"/>
    </location>
</feature>
<dbReference type="GO" id="GO:0005886">
    <property type="term" value="C:plasma membrane"/>
    <property type="evidence" value="ECO:0007669"/>
    <property type="project" value="UniProtKB-SubCell"/>
</dbReference>
<dbReference type="GO" id="GO:0017038">
    <property type="term" value="P:protein import"/>
    <property type="evidence" value="ECO:0007669"/>
    <property type="project" value="TreeGrafter"/>
</dbReference>
<dbReference type="Proteomes" id="UP000315995">
    <property type="component" value="Chromosome"/>
</dbReference>
<protein>
    <submittedName>
        <fullName evidence="11">MotA/TolQ/ExbB proton channel family protein</fullName>
    </submittedName>
</protein>
<name>A0A4Y6PXK7_PERCE</name>
<dbReference type="AlphaFoldDB" id="A0A4Y6PXK7"/>
<feature type="domain" description="MotA/TolQ/ExbB proton channel" evidence="10">
    <location>
        <begin position="76"/>
        <end position="193"/>
    </location>
</feature>
<gene>
    <name evidence="11" type="ORF">FIV42_18870</name>
</gene>
<keyword evidence="3" id="KW-1003">Cell membrane</keyword>
<dbReference type="InterPro" id="IPR050790">
    <property type="entry name" value="ExbB/TolQ_transport"/>
</dbReference>
<sequence>MSAIAEAFRSGGIWMYLILAVSIFAIGITIERFIFLFFKYNINAQAFMAQIQKLVMADNIDRAIKLCNAAPSRALPKVIKAGLTRANKGEVEIQNAIEEATLEVVPKVQKRTPALAVLANIATLLGLLGTIIGLIEAFEALESATPENRQQMLSRGIALAMNTTAFGLVVAIPTLVAHLILSGMTKKILDEIDMYSVKLENLLVTRGKGGTNPLEQ</sequence>
<reference evidence="11 12" key="1">
    <citation type="submission" date="2019-06" db="EMBL/GenBank/DDBJ databases">
        <title>Persicimonas caeni gen. nov., sp. nov., a predatory bacterium isolated from solar saltern.</title>
        <authorList>
            <person name="Wang S."/>
        </authorList>
    </citation>
    <scope>NUCLEOTIDE SEQUENCE [LARGE SCALE GENOMIC DNA]</scope>
    <source>
        <strain evidence="11 12">YN101</strain>
    </source>
</reference>
<dbReference type="EMBL" id="CP041186">
    <property type="protein sequence ID" value="QDG52727.1"/>
    <property type="molecule type" value="Genomic_DNA"/>
</dbReference>
<dbReference type="Pfam" id="PF01618">
    <property type="entry name" value="MotA_ExbB"/>
    <property type="match status" value="1"/>
</dbReference>
<evidence type="ECO:0000313" key="12">
    <source>
        <dbReference type="Proteomes" id="UP000315995"/>
    </source>
</evidence>
<evidence type="ECO:0000259" key="10">
    <source>
        <dbReference type="Pfam" id="PF01618"/>
    </source>
</evidence>
<evidence type="ECO:0000256" key="3">
    <source>
        <dbReference type="ARBA" id="ARBA00022475"/>
    </source>
</evidence>
<evidence type="ECO:0000256" key="9">
    <source>
        <dbReference type="SAM" id="Phobius"/>
    </source>
</evidence>
<keyword evidence="4 9" id="KW-0812">Transmembrane</keyword>
<feature type="transmembrane region" description="Helical" evidence="9">
    <location>
        <begin position="115"/>
        <end position="137"/>
    </location>
</feature>